<keyword evidence="5" id="KW-1185">Reference proteome</keyword>
<dbReference type="OrthoDB" id="3358371at2759"/>
<dbReference type="RefSeq" id="XP_016234368.1">
    <property type="nucleotide sequence ID" value="XM_016381266.1"/>
</dbReference>
<dbReference type="InterPro" id="IPR051164">
    <property type="entry name" value="NmrA-like_oxidored"/>
</dbReference>
<dbReference type="Gene3D" id="3.40.50.720">
    <property type="entry name" value="NAD(P)-binding Rossmann-like Domain"/>
    <property type="match status" value="1"/>
</dbReference>
<proteinExistence type="inferred from homology"/>
<dbReference type="PANTHER" id="PTHR42748:SF11">
    <property type="entry name" value="NMRA-LIKE DOMAIN-CONTAINING PROTEIN"/>
    <property type="match status" value="1"/>
</dbReference>
<accession>A0A0D1ZMV3</accession>
<keyword evidence="2" id="KW-0521">NADP</keyword>
<dbReference type="Gene3D" id="3.90.25.10">
    <property type="entry name" value="UDP-galactose 4-epimerase, domain 1"/>
    <property type="match status" value="1"/>
</dbReference>
<evidence type="ECO:0000256" key="2">
    <source>
        <dbReference type="ARBA" id="ARBA00022857"/>
    </source>
</evidence>
<gene>
    <name evidence="4" type="ORF">PV08_06933</name>
</gene>
<name>A0A0D1ZMV3_9EURO</name>
<dbReference type="AlphaFoldDB" id="A0A0D1ZMV3"/>
<dbReference type="PANTHER" id="PTHR42748">
    <property type="entry name" value="NITROGEN METABOLITE REPRESSION PROTEIN NMRA FAMILY MEMBER"/>
    <property type="match status" value="1"/>
</dbReference>
<dbReference type="GO" id="GO:0005634">
    <property type="term" value="C:nucleus"/>
    <property type="evidence" value="ECO:0007669"/>
    <property type="project" value="TreeGrafter"/>
</dbReference>
<dbReference type="STRING" id="91928.A0A0D1ZMV3"/>
<dbReference type="GeneID" id="27334016"/>
<evidence type="ECO:0000256" key="1">
    <source>
        <dbReference type="ARBA" id="ARBA00006328"/>
    </source>
</evidence>
<evidence type="ECO:0000313" key="5">
    <source>
        <dbReference type="Proteomes" id="UP000053328"/>
    </source>
</evidence>
<dbReference type="VEuPathDB" id="FungiDB:PV08_06933"/>
<dbReference type="HOGENOM" id="CLU_007383_8_1_1"/>
<dbReference type="CDD" id="cd05251">
    <property type="entry name" value="NmrA_like_SDR_a"/>
    <property type="match status" value="1"/>
</dbReference>
<evidence type="ECO:0000313" key="4">
    <source>
        <dbReference type="EMBL" id="KIW14152.1"/>
    </source>
</evidence>
<dbReference type="Pfam" id="PF05368">
    <property type="entry name" value="NmrA"/>
    <property type="match status" value="1"/>
</dbReference>
<dbReference type="InterPro" id="IPR036291">
    <property type="entry name" value="NAD(P)-bd_dom_sf"/>
</dbReference>
<sequence length="310" mass="33632">MAKTLAVFGATGTQGGSVVSNVLSDPELSQKYKLRAISRDPNSSKAQALKEQQVEVVTGDTSDLASIEHALTGVDFVFLMSTPSWGPNALENEFNIIKSIADIAVRKGVEYIIFSTLPSCSKMSQGKYTAVTAFDAKAQGEEYIKTLPIKSAFWCGGFFMENFVTQPFLGPKPNDDGTFTLARNAPATLKLPYIDATDDAGKFVNAILAEPDKYVGQTFCAAAGFYSLAEIATLLSKSSGKQVTFKQVSYDEFKASLPFMGDLFAQGFACQAEYGYFGHGGEDKVSWATKNIHGKLTTLPEYFEKHPFSL</sequence>
<reference evidence="4 5" key="1">
    <citation type="submission" date="2015-01" db="EMBL/GenBank/DDBJ databases">
        <title>The Genome Sequence of Exophiala spinifera CBS89968.</title>
        <authorList>
            <consortium name="The Broad Institute Genomics Platform"/>
            <person name="Cuomo C."/>
            <person name="de Hoog S."/>
            <person name="Gorbushina A."/>
            <person name="Stielow B."/>
            <person name="Teixiera M."/>
            <person name="Abouelleil A."/>
            <person name="Chapman S.B."/>
            <person name="Priest M."/>
            <person name="Young S.K."/>
            <person name="Wortman J."/>
            <person name="Nusbaum C."/>
            <person name="Birren B."/>
        </authorList>
    </citation>
    <scope>NUCLEOTIDE SEQUENCE [LARGE SCALE GENOMIC DNA]</scope>
    <source>
        <strain evidence="4 5">CBS 89968</strain>
    </source>
</reference>
<organism evidence="4 5">
    <name type="scientific">Exophiala spinifera</name>
    <dbReference type="NCBI Taxonomy" id="91928"/>
    <lineage>
        <taxon>Eukaryota</taxon>
        <taxon>Fungi</taxon>
        <taxon>Dikarya</taxon>
        <taxon>Ascomycota</taxon>
        <taxon>Pezizomycotina</taxon>
        <taxon>Eurotiomycetes</taxon>
        <taxon>Chaetothyriomycetidae</taxon>
        <taxon>Chaetothyriales</taxon>
        <taxon>Herpotrichiellaceae</taxon>
        <taxon>Exophiala</taxon>
    </lineage>
</organism>
<dbReference type="EMBL" id="KN847496">
    <property type="protein sequence ID" value="KIW14152.1"/>
    <property type="molecule type" value="Genomic_DNA"/>
</dbReference>
<dbReference type="Proteomes" id="UP000053328">
    <property type="component" value="Unassembled WGS sequence"/>
</dbReference>
<evidence type="ECO:0000259" key="3">
    <source>
        <dbReference type="Pfam" id="PF05368"/>
    </source>
</evidence>
<comment type="similarity">
    <text evidence="1">Belongs to the NmrA-type oxidoreductase family.</text>
</comment>
<protein>
    <recommendedName>
        <fullName evidence="3">NmrA-like domain-containing protein</fullName>
    </recommendedName>
</protein>
<feature type="domain" description="NmrA-like" evidence="3">
    <location>
        <begin position="2"/>
        <end position="303"/>
    </location>
</feature>
<dbReference type="SUPFAM" id="SSF51735">
    <property type="entry name" value="NAD(P)-binding Rossmann-fold domains"/>
    <property type="match status" value="1"/>
</dbReference>
<dbReference type="InterPro" id="IPR008030">
    <property type="entry name" value="NmrA-like"/>
</dbReference>